<sequence>EQNEGCEPHEIILFLPDKYLKDMIPNYSKVEHARNYARHGAVTRWHNTTYRRLREWERDLIQEWEDTEMLHSVPRGVNDDWFILMCAVIEEVGSAPAANGQQADEYRPPQCITNDHLTEHRLDNRTGHNIVENRPYERFIDSQVTRFKIYTGAENVAGSKVRIEKIPSFSRETHQDEDGTTWHIPVDHFPENASVSASQPICKQDEWLAISLDSQWEGTGEIEAATSTWEKPHDETVKIVRTAKMPQKPPMVDVGRRGYYERPKLTPVRHSGKEIQRFRDDYDKPRRRKETSDRRDAKGLKRPRSNSEKRERPKGDSDEQWGSKYRW</sequence>
<dbReference type="EMBL" id="LGRX02029221">
    <property type="protein sequence ID" value="KAK3247089.1"/>
    <property type="molecule type" value="Genomic_DNA"/>
</dbReference>
<feature type="region of interest" description="Disordered" evidence="1">
    <location>
        <begin position="247"/>
        <end position="327"/>
    </location>
</feature>
<dbReference type="Gene3D" id="3.40.50.11980">
    <property type="match status" value="1"/>
</dbReference>
<dbReference type="AlphaFoldDB" id="A0AAE0F0K9"/>
<feature type="compositionally biased region" description="Basic and acidic residues" evidence="1">
    <location>
        <begin position="271"/>
        <end position="317"/>
    </location>
</feature>
<evidence type="ECO:0000313" key="2">
    <source>
        <dbReference type="EMBL" id="KAK3247089.1"/>
    </source>
</evidence>
<dbReference type="Proteomes" id="UP001190700">
    <property type="component" value="Unassembled WGS sequence"/>
</dbReference>
<keyword evidence="3" id="KW-1185">Reference proteome</keyword>
<feature type="compositionally biased region" description="Basic and acidic residues" evidence="1">
    <location>
        <begin position="254"/>
        <end position="264"/>
    </location>
</feature>
<feature type="non-terminal residue" evidence="2">
    <location>
        <position position="1"/>
    </location>
</feature>
<proteinExistence type="predicted"/>
<gene>
    <name evidence="2" type="ORF">CYMTET_43401</name>
</gene>
<accession>A0AAE0F0K9</accession>
<evidence type="ECO:0000313" key="3">
    <source>
        <dbReference type="Proteomes" id="UP001190700"/>
    </source>
</evidence>
<comment type="caution">
    <text evidence="2">The sequence shown here is derived from an EMBL/GenBank/DDBJ whole genome shotgun (WGS) entry which is preliminary data.</text>
</comment>
<reference evidence="2 3" key="1">
    <citation type="journal article" date="2015" name="Genome Biol. Evol.">
        <title>Comparative Genomics of a Bacterivorous Green Alga Reveals Evolutionary Causalities and Consequences of Phago-Mixotrophic Mode of Nutrition.</title>
        <authorList>
            <person name="Burns J.A."/>
            <person name="Paasch A."/>
            <person name="Narechania A."/>
            <person name="Kim E."/>
        </authorList>
    </citation>
    <scope>NUCLEOTIDE SEQUENCE [LARGE SCALE GENOMIC DNA]</scope>
    <source>
        <strain evidence="2 3">PLY_AMNH</strain>
    </source>
</reference>
<protein>
    <submittedName>
        <fullName evidence="2">Uncharacterized protein</fullName>
    </submittedName>
</protein>
<name>A0AAE0F0K9_9CHLO</name>
<evidence type="ECO:0000256" key="1">
    <source>
        <dbReference type="SAM" id="MobiDB-lite"/>
    </source>
</evidence>
<organism evidence="2 3">
    <name type="scientific">Cymbomonas tetramitiformis</name>
    <dbReference type="NCBI Taxonomy" id="36881"/>
    <lineage>
        <taxon>Eukaryota</taxon>
        <taxon>Viridiplantae</taxon>
        <taxon>Chlorophyta</taxon>
        <taxon>Pyramimonadophyceae</taxon>
        <taxon>Pyramimonadales</taxon>
        <taxon>Pyramimonadaceae</taxon>
        <taxon>Cymbomonas</taxon>
    </lineage>
</organism>